<name>A0A1B7MN68_9AGAM</name>
<dbReference type="InParanoid" id="A0A1B7MN68"/>
<gene>
    <name evidence="1" type="ORF">K503DRAFT_474005</name>
</gene>
<dbReference type="Proteomes" id="UP000092154">
    <property type="component" value="Unassembled WGS sequence"/>
</dbReference>
<accession>A0A1B7MN68</accession>
<keyword evidence="2" id="KW-1185">Reference proteome</keyword>
<dbReference type="EMBL" id="KV448668">
    <property type="protein sequence ID" value="OAX34040.1"/>
    <property type="molecule type" value="Genomic_DNA"/>
</dbReference>
<evidence type="ECO:0000313" key="2">
    <source>
        <dbReference type="Proteomes" id="UP000092154"/>
    </source>
</evidence>
<proteinExistence type="predicted"/>
<evidence type="ECO:0000313" key="1">
    <source>
        <dbReference type="EMBL" id="OAX34040.1"/>
    </source>
</evidence>
<sequence length="137" mass="15629">MVHRARRTKAAMSPYTLHRHRRKFRGASSHPTSILSRLPPQDMRYAYSSTESGDYYHRPVHTHHEVLSGDADWQEYEYLQVTCSWSFPTLLSAPVNAAQATSDSAVQKSYLNTSTCLPRSTLSLPRRPCLTILYSTN</sequence>
<organism evidence="1 2">
    <name type="scientific">Rhizopogon vinicolor AM-OR11-026</name>
    <dbReference type="NCBI Taxonomy" id="1314800"/>
    <lineage>
        <taxon>Eukaryota</taxon>
        <taxon>Fungi</taxon>
        <taxon>Dikarya</taxon>
        <taxon>Basidiomycota</taxon>
        <taxon>Agaricomycotina</taxon>
        <taxon>Agaricomycetes</taxon>
        <taxon>Agaricomycetidae</taxon>
        <taxon>Boletales</taxon>
        <taxon>Suillineae</taxon>
        <taxon>Rhizopogonaceae</taxon>
        <taxon>Rhizopogon</taxon>
    </lineage>
</organism>
<dbReference type="AlphaFoldDB" id="A0A1B7MN68"/>
<protein>
    <submittedName>
        <fullName evidence="1">Uncharacterized protein</fullName>
    </submittedName>
</protein>
<reference evidence="1 2" key="1">
    <citation type="submission" date="2016-06" db="EMBL/GenBank/DDBJ databases">
        <title>Comparative genomics of the ectomycorrhizal sister species Rhizopogon vinicolor and Rhizopogon vesiculosus (Basidiomycota: Boletales) reveals a divergence of the mating type B locus.</title>
        <authorList>
            <consortium name="DOE Joint Genome Institute"/>
            <person name="Mujic A.B."/>
            <person name="Kuo A."/>
            <person name="Tritt A."/>
            <person name="Lipzen A."/>
            <person name="Chen C."/>
            <person name="Johnson J."/>
            <person name="Sharma A."/>
            <person name="Barry K."/>
            <person name="Grigoriev I.V."/>
            <person name="Spatafora J.W."/>
        </authorList>
    </citation>
    <scope>NUCLEOTIDE SEQUENCE [LARGE SCALE GENOMIC DNA]</scope>
    <source>
        <strain evidence="1 2">AM-OR11-026</strain>
    </source>
</reference>